<reference evidence="3" key="1">
    <citation type="submission" date="2021-02" db="EMBL/GenBank/DDBJ databases">
        <authorList>
            <person name="Nowell W R."/>
        </authorList>
    </citation>
    <scope>NUCLEOTIDE SEQUENCE</scope>
</reference>
<dbReference type="PROSITE" id="PS51444">
    <property type="entry name" value="FH2"/>
    <property type="match status" value="1"/>
</dbReference>
<dbReference type="Pfam" id="PF02181">
    <property type="entry name" value="FH2"/>
    <property type="match status" value="1"/>
</dbReference>
<dbReference type="PANTHER" id="PTHR45857">
    <property type="entry name" value="FORMIN-LIKE PROTEIN"/>
    <property type="match status" value="1"/>
</dbReference>
<dbReference type="InterPro" id="IPR015425">
    <property type="entry name" value="FH2_Formin"/>
</dbReference>
<feature type="domain" description="FH2" evidence="2">
    <location>
        <begin position="1"/>
        <end position="70"/>
    </location>
</feature>
<organism evidence="3 4">
    <name type="scientific">Rotaria magnacalcarata</name>
    <dbReference type="NCBI Taxonomy" id="392030"/>
    <lineage>
        <taxon>Eukaryota</taxon>
        <taxon>Metazoa</taxon>
        <taxon>Spiralia</taxon>
        <taxon>Gnathifera</taxon>
        <taxon>Rotifera</taxon>
        <taxon>Eurotatoria</taxon>
        <taxon>Bdelloidea</taxon>
        <taxon>Philodinida</taxon>
        <taxon>Philodinidae</taxon>
        <taxon>Rotaria</taxon>
    </lineage>
</organism>
<dbReference type="PANTHER" id="PTHR45857:SF4">
    <property type="entry name" value="FORMIN-LIKE PROTEIN"/>
    <property type="match status" value="1"/>
</dbReference>
<accession>A0A8S3I9P9</accession>
<proteinExistence type="inferred from homology"/>
<name>A0A8S3I9P9_9BILA</name>
<feature type="non-terminal residue" evidence="3">
    <location>
        <position position="70"/>
    </location>
</feature>
<dbReference type="InterPro" id="IPR043592">
    <property type="entry name" value="FMNL_animal"/>
</dbReference>
<dbReference type="GO" id="GO:0008360">
    <property type="term" value="P:regulation of cell shape"/>
    <property type="evidence" value="ECO:0007669"/>
    <property type="project" value="TreeGrafter"/>
</dbReference>
<comment type="similarity">
    <text evidence="1">Belongs to the formin homology family.</text>
</comment>
<dbReference type="EMBL" id="CAJOBI010326712">
    <property type="protein sequence ID" value="CAF5192890.1"/>
    <property type="molecule type" value="Genomic_DNA"/>
</dbReference>
<dbReference type="Proteomes" id="UP000676336">
    <property type="component" value="Unassembled WGS sequence"/>
</dbReference>
<dbReference type="InterPro" id="IPR042201">
    <property type="entry name" value="FH2_Formin_sf"/>
</dbReference>
<feature type="non-terminal residue" evidence="3">
    <location>
        <position position="1"/>
    </location>
</feature>
<evidence type="ECO:0000313" key="4">
    <source>
        <dbReference type="Proteomes" id="UP000676336"/>
    </source>
</evidence>
<dbReference type="AlphaFoldDB" id="A0A8S3I9P9"/>
<dbReference type="SUPFAM" id="SSF101447">
    <property type="entry name" value="Formin homology 2 domain (FH2 domain)"/>
    <property type="match status" value="1"/>
</dbReference>
<evidence type="ECO:0000313" key="3">
    <source>
        <dbReference type="EMBL" id="CAF5192890.1"/>
    </source>
</evidence>
<gene>
    <name evidence="3" type="ORF">SMN809_LOCUS72904</name>
</gene>
<dbReference type="GO" id="GO:0030866">
    <property type="term" value="P:cortical actin cytoskeleton organization"/>
    <property type="evidence" value="ECO:0007669"/>
    <property type="project" value="TreeGrafter"/>
</dbReference>
<dbReference type="GO" id="GO:0016477">
    <property type="term" value="P:cell migration"/>
    <property type="evidence" value="ECO:0007669"/>
    <property type="project" value="TreeGrafter"/>
</dbReference>
<evidence type="ECO:0000256" key="1">
    <source>
        <dbReference type="ARBA" id="ARBA00023449"/>
    </source>
</evidence>
<evidence type="ECO:0000259" key="2">
    <source>
        <dbReference type="PROSITE" id="PS51444"/>
    </source>
</evidence>
<comment type="caution">
    <text evidence="3">The sequence shown here is derived from an EMBL/GenBank/DDBJ whole genome shotgun (WGS) entry which is preliminary data.</text>
</comment>
<dbReference type="GO" id="GO:0051015">
    <property type="term" value="F:actin filament binding"/>
    <property type="evidence" value="ECO:0007669"/>
    <property type="project" value="TreeGrafter"/>
</dbReference>
<sequence length="70" mass="8013">IVLAFGNYMNSSKRGPAYGFKLASLEILSDTRTHDKRLTLLHYIVQTVEERFSDVSQFDMELKSTEKSAQ</sequence>
<dbReference type="GO" id="GO:0005829">
    <property type="term" value="C:cytosol"/>
    <property type="evidence" value="ECO:0007669"/>
    <property type="project" value="TreeGrafter"/>
</dbReference>
<dbReference type="Gene3D" id="1.20.58.2220">
    <property type="entry name" value="Formin, FH2 domain"/>
    <property type="match status" value="1"/>
</dbReference>
<protein>
    <recommendedName>
        <fullName evidence="2">FH2 domain-containing protein</fullName>
    </recommendedName>
</protein>